<accession>A0ACB6QTT4</accession>
<name>A0ACB6QTT4_9PLEO</name>
<dbReference type="Proteomes" id="UP000799755">
    <property type="component" value="Unassembled WGS sequence"/>
</dbReference>
<feature type="non-terminal residue" evidence="1">
    <location>
        <position position="1"/>
    </location>
</feature>
<protein>
    <submittedName>
        <fullName evidence="1">Uncharacterized protein</fullName>
    </submittedName>
</protein>
<dbReference type="EMBL" id="MU003508">
    <property type="protein sequence ID" value="KAF2470267.1"/>
    <property type="molecule type" value="Genomic_DNA"/>
</dbReference>
<organism evidence="1 2">
    <name type="scientific">Lindgomyces ingoldianus</name>
    <dbReference type="NCBI Taxonomy" id="673940"/>
    <lineage>
        <taxon>Eukaryota</taxon>
        <taxon>Fungi</taxon>
        <taxon>Dikarya</taxon>
        <taxon>Ascomycota</taxon>
        <taxon>Pezizomycotina</taxon>
        <taxon>Dothideomycetes</taxon>
        <taxon>Pleosporomycetidae</taxon>
        <taxon>Pleosporales</taxon>
        <taxon>Lindgomycetaceae</taxon>
        <taxon>Lindgomyces</taxon>
    </lineage>
</organism>
<gene>
    <name evidence="1" type="ORF">BDR25DRAFT_369425</name>
</gene>
<proteinExistence type="predicted"/>
<evidence type="ECO:0000313" key="1">
    <source>
        <dbReference type="EMBL" id="KAF2470267.1"/>
    </source>
</evidence>
<reference evidence="1" key="1">
    <citation type="journal article" date="2020" name="Stud. Mycol.">
        <title>101 Dothideomycetes genomes: a test case for predicting lifestyles and emergence of pathogens.</title>
        <authorList>
            <person name="Haridas S."/>
            <person name="Albert R."/>
            <person name="Binder M."/>
            <person name="Bloem J."/>
            <person name="Labutti K."/>
            <person name="Salamov A."/>
            <person name="Andreopoulos B."/>
            <person name="Baker S."/>
            <person name="Barry K."/>
            <person name="Bills G."/>
            <person name="Bluhm B."/>
            <person name="Cannon C."/>
            <person name="Castanera R."/>
            <person name="Culley D."/>
            <person name="Daum C."/>
            <person name="Ezra D."/>
            <person name="Gonzalez J."/>
            <person name="Henrissat B."/>
            <person name="Kuo A."/>
            <person name="Liang C."/>
            <person name="Lipzen A."/>
            <person name="Lutzoni F."/>
            <person name="Magnuson J."/>
            <person name="Mondo S."/>
            <person name="Nolan M."/>
            <person name="Ohm R."/>
            <person name="Pangilinan J."/>
            <person name="Park H.-J."/>
            <person name="Ramirez L."/>
            <person name="Alfaro M."/>
            <person name="Sun H."/>
            <person name="Tritt A."/>
            <person name="Yoshinaga Y."/>
            <person name="Zwiers L.-H."/>
            <person name="Turgeon B."/>
            <person name="Goodwin S."/>
            <person name="Spatafora J."/>
            <person name="Crous P."/>
            <person name="Grigoriev I."/>
        </authorList>
    </citation>
    <scope>NUCLEOTIDE SEQUENCE</scope>
    <source>
        <strain evidence="1">ATCC 200398</strain>
    </source>
</reference>
<comment type="caution">
    <text evidence="1">The sequence shown here is derived from an EMBL/GenBank/DDBJ whole genome shotgun (WGS) entry which is preliminary data.</text>
</comment>
<keyword evidence="2" id="KW-1185">Reference proteome</keyword>
<evidence type="ECO:0000313" key="2">
    <source>
        <dbReference type="Proteomes" id="UP000799755"/>
    </source>
</evidence>
<sequence length="471" mass="52720">LAKAPGYRGSELGNLTEWVGPLVGFLVPAFAFVVSIPRSFRVPRMESWFGLKKRYSLPWLVFSLVIMILDIVLWIIIVFAFSGPLIAGAIHEALIDHTVLDAVRETVEGALQQPLPPQLREEGRQDIAFALVGSLMPGDGELAAKIQSDIVSSAHGRRKLQALLTLLPSYGTRVGVPVFFYLGAYAYSLIDAENRRGDNDTAHAIAFGLWYGVIVIGAIVSSSVLGIDNPASLEAVFSESNPPITGFSQPWHFYESPFRTVWVWNRARLFQSWTHWAPLDPAICTKILSFRCRFWAAFSAALLITIPCSFAFTVSYFTPEIGIGCRSLTILVFVCSQNGLLIWWLYHNSSLRLQHKNKNIPWYKTKSFILVHLWAGLCLILGAFSTVGGTIMQLVGVYRNCICKAGIIQYAIHNENSTVRLSTDNQDHRDSWIFWNIFGITGIAFIGVLSLFGWLYQARTRARCRKLIEKL</sequence>